<keyword evidence="1" id="KW-1133">Transmembrane helix</keyword>
<dbReference type="EMBL" id="HBNR01076249">
    <property type="protein sequence ID" value="CAE4652632.1"/>
    <property type="molecule type" value="Transcribed_RNA"/>
</dbReference>
<feature type="transmembrane region" description="Helical" evidence="1">
    <location>
        <begin position="125"/>
        <end position="144"/>
    </location>
</feature>
<sequence length="700" mass="79032">MVVVAQITWPFGFLYLSHYSFLRCKSVCEQFGASNASTSKLKVTLTGHNKTFEDLVRECDKGFKPRDNAVADMPEYRRWTDPHYPIFPQGAWVLGYRYTGEAAYDTDRSYVFKAYQDCGRFSQNVVVILITVLLMSLVALVFFIHSTSYALIVSLTVAISALICTGILKVWLGWVACRRTSLSTESAVFSHLLHGCLATAGHGATKMGVFFQGQGQMFFAYESKFRHAHQISRSEVHIGGMVDAVLLVMIIAAHLTFRRKRMQATEARYELICRRPHLVKCFMTHNIMDQMQSRDRAVLLDVLDRLYQNHHENLDTNLPHLTAKFKKVRTEAEKGRPKLDENTGTATSFWLSSSYALLRALLPCIYRQFFPTRGIVAAVPEENTLWMLSSMLSVVTHFIVYTFILFQIWEASRRYTRTMQTWLLFDSHWTFPSMGALAHDAQMQMMAVHTYDDGEQREEICKSPNSPEHDQHFSFTTEHVSSVDCMSDNIVNMSAVRDFLPNWWAWREYLIIDYTDTRVRLELHLIVAFAILLMSSGLIYFDAVKNDVQNIAVNRTMDQTLELLETTVTALTFQALGDLLFLMPPVLHAIFCAANINRLIEVQLQRVDHLADCVGPPIVNGFEAGSPGDAPTSAQDEVGPRVRHIFRLAKAEQKSGGASATRLLSILPINQKTLAVASTLLSLFTGGQVAEILKSIAGSS</sequence>
<name>A0A7S4VVB1_9DINO</name>
<proteinExistence type="predicted"/>
<reference evidence="2" key="1">
    <citation type="submission" date="2021-01" db="EMBL/GenBank/DDBJ databases">
        <authorList>
            <person name="Corre E."/>
            <person name="Pelletier E."/>
            <person name="Niang G."/>
            <person name="Scheremetjew M."/>
            <person name="Finn R."/>
            <person name="Kale V."/>
            <person name="Holt S."/>
            <person name="Cochrane G."/>
            <person name="Meng A."/>
            <person name="Brown T."/>
            <person name="Cohen L."/>
        </authorList>
    </citation>
    <scope>NUCLEOTIDE SEQUENCE</scope>
    <source>
        <strain evidence="2">CCMP3105</strain>
    </source>
</reference>
<gene>
    <name evidence="2" type="ORF">AMON00008_LOCUS54177</name>
</gene>
<dbReference type="AlphaFoldDB" id="A0A7S4VVB1"/>
<protein>
    <submittedName>
        <fullName evidence="2">Uncharacterized protein</fullName>
    </submittedName>
</protein>
<evidence type="ECO:0000313" key="2">
    <source>
        <dbReference type="EMBL" id="CAE4652632.1"/>
    </source>
</evidence>
<accession>A0A7S4VVB1</accession>
<feature type="transmembrane region" description="Helical" evidence="1">
    <location>
        <begin position="523"/>
        <end position="541"/>
    </location>
</feature>
<evidence type="ECO:0000256" key="1">
    <source>
        <dbReference type="SAM" id="Phobius"/>
    </source>
</evidence>
<keyword evidence="1" id="KW-0472">Membrane</keyword>
<keyword evidence="1" id="KW-0812">Transmembrane</keyword>
<feature type="transmembrane region" description="Helical" evidence="1">
    <location>
        <begin position="385"/>
        <end position="409"/>
    </location>
</feature>
<feature type="transmembrane region" description="Helical" evidence="1">
    <location>
        <begin position="236"/>
        <end position="257"/>
    </location>
</feature>
<organism evidence="2">
    <name type="scientific">Alexandrium monilatum</name>
    <dbReference type="NCBI Taxonomy" id="311494"/>
    <lineage>
        <taxon>Eukaryota</taxon>
        <taxon>Sar</taxon>
        <taxon>Alveolata</taxon>
        <taxon>Dinophyceae</taxon>
        <taxon>Gonyaulacales</taxon>
        <taxon>Pyrocystaceae</taxon>
        <taxon>Alexandrium</taxon>
    </lineage>
</organism>
<feature type="transmembrane region" description="Helical" evidence="1">
    <location>
        <begin position="150"/>
        <end position="172"/>
    </location>
</feature>